<evidence type="ECO:0000313" key="1">
    <source>
        <dbReference type="EMBL" id="KZT51298.1"/>
    </source>
</evidence>
<accession>A0A165CS69</accession>
<sequence>MPAKGTKSTKEERASIRYVHDILNGIFRKTDVAALFGRCSATVLAARRNTHGDDVKIDSKYIQPEYLRQAGESLPDYTSRMIDMLPKDQQNETRRYAEPRARAAESRMVPRMRVAFARRTAQVHYDDREQTLIPEDYATLDSSDVREKTLVPEEAITSTPSIKGYLKSSIPNSTEPMLIDPIPDKPAHSPKLQRYATDDLKEWLFNNDLADLEDVFLGLGIESIKQIQRLAKLSGTPMFHSQFLARGGTAFQWEVFCDALPKTVAPVTMVRSIVLGADGWWCAKNP</sequence>
<organism evidence="1 2">
    <name type="scientific">Calocera cornea HHB12733</name>
    <dbReference type="NCBI Taxonomy" id="1353952"/>
    <lineage>
        <taxon>Eukaryota</taxon>
        <taxon>Fungi</taxon>
        <taxon>Dikarya</taxon>
        <taxon>Basidiomycota</taxon>
        <taxon>Agaricomycotina</taxon>
        <taxon>Dacrymycetes</taxon>
        <taxon>Dacrymycetales</taxon>
        <taxon>Dacrymycetaceae</taxon>
        <taxon>Calocera</taxon>
    </lineage>
</organism>
<dbReference type="AlphaFoldDB" id="A0A165CS69"/>
<proteinExistence type="predicted"/>
<dbReference type="EMBL" id="KV424114">
    <property type="protein sequence ID" value="KZT51298.1"/>
    <property type="molecule type" value="Genomic_DNA"/>
</dbReference>
<evidence type="ECO:0000313" key="2">
    <source>
        <dbReference type="Proteomes" id="UP000076842"/>
    </source>
</evidence>
<protein>
    <submittedName>
        <fullName evidence="1">Uncharacterized protein</fullName>
    </submittedName>
</protein>
<reference evidence="1 2" key="1">
    <citation type="journal article" date="2016" name="Mol. Biol. Evol.">
        <title>Comparative Genomics of Early-Diverging Mushroom-Forming Fungi Provides Insights into the Origins of Lignocellulose Decay Capabilities.</title>
        <authorList>
            <person name="Nagy L.G."/>
            <person name="Riley R."/>
            <person name="Tritt A."/>
            <person name="Adam C."/>
            <person name="Daum C."/>
            <person name="Floudas D."/>
            <person name="Sun H."/>
            <person name="Yadav J.S."/>
            <person name="Pangilinan J."/>
            <person name="Larsson K.H."/>
            <person name="Matsuura K."/>
            <person name="Barry K."/>
            <person name="Labutti K."/>
            <person name="Kuo R."/>
            <person name="Ohm R.A."/>
            <person name="Bhattacharya S.S."/>
            <person name="Shirouzu T."/>
            <person name="Yoshinaga Y."/>
            <person name="Martin F.M."/>
            <person name="Grigoriev I.V."/>
            <person name="Hibbett D.S."/>
        </authorList>
    </citation>
    <scope>NUCLEOTIDE SEQUENCE [LARGE SCALE GENOMIC DNA]</scope>
    <source>
        <strain evidence="1 2">HHB12733</strain>
    </source>
</reference>
<keyword evidence="2" id="KW-1185">Reference proteome</keyword>
<dbReference type="OrthoDB" id="10529832at2759"/>
<dbReference type="Proteomes" id="UP000076842">
    <property type="component" value="Unassembled WGS sequence"/>
</dbReference>
<name>A0A165CS69_9BASI</name>
<dbReference type="InParanoid" id="A0A165CS69"/>
<gene>
    <name evidence="1" type="ORF">CALCODRAFT_521442</name>
</gene>